<dbReference type="SUPFAM" id="SSF54523">
    <property type="entry name" value="Pili subunits"/>
    <property type="match status" value="1"/>
</dbReference>
<evidence type="ECO:0000313" key="10">
    <source>
        <dbReference type="Proteomes" id="UP000834503"/>
    </source>
</evidence>
<dbReference type="GeneID" id="69488604"/>
<name>A0A5P2MHV3_9ENTR</name>
<protein>
    <submittedName>
        <fullName evidence="8">Type II secretory pathway, component PulJ</fullName>
    </submittedName>
</protein>
<dbReference type="EMBL" id="CAIIUA010000001">
    <property type="protein sequence ID" value="CAC9166663.1"/>
    <property type="molecule type" value="Genomic_DNA"/>
</dbReference>
<dbReference type="PANTHER" id="PTHR39583">
    <property type="entry name" value="TYPE II SECRETION SYSTEM PROTEIN J-RELATED"/>
    <property type="match status" value="1"/>
</dbReference>
<keyword evidence="6" id="KW-1133">Transmembrane helix</keyword>
<dbReference type="InterPro" id="IPR045584">
    <property type="entry name" value="Pilin-like"/>
</dbReference>
<evidence type="ECO:0000256" key="1">
    <source>
        <dbReference type="ARBA" id="ARBA00004377"/>
    </source>
</evidence>
<reference evidence="8" key="1">
    <citation type="submission" date="2020-05" db="EMBL/GenBank/DDBJ databases">
        <authorList>
            <person name="Delgado-Blas J."/>
        </authorList>
    </citation>
    <scope>NUCLEOTIDE SEQUENCE</scope>
    <source>
        <strain evidence="8">BB1459</strain>
        <strain evidence="9">BB1480</strain>
    </source>
</reference>
<keyword evidence="7" id="KW-0472">Membrane</keyword>
<comment type="subcellular location">
    <subcellularLocation>
        <location evidence="1">Cell inner membrane</location>
        <topology evidence="1">Single-pass membrane protein</topology>
    </subcellularLocation>
</comment>
<gene>
    <name evidence="8" type="ORF">GHA_05213</name>
    <name evidence="9" type="ORF">TML_00391</name>
</gene>
<dbReference type="Proteomes" id="UP000837205">
    <property type="component" value="Unassembled WGS sequence"/>
</dbReference>
<dbReference type="Proteomes" id="UP000834503">
    <property type="component" value="Unassembled WGS sequence"/>
</dbReference>
<evidence type="ECO:0000313" key="8">
    <source>
        <dbReference type="EMBL" id="CAB5602267.1"/>
    </source>
</evidence>
<keyword evidence="3" id="KW-0488">Methylation</keyword>
<keyword evidence="11" id="KW-1185">Reference proteome</keyword>
<dbReference type="AlphaFoldDB" id="A0A5P2MHV3"/>
<dbReference type="PROSITE" id="PS00409">
    <property type="entry name" value="PROKAR_NTER_METHYL"/>
    <property type="match status" value="1"/>
</dbReference>
<evidence type="ECO:0000313" key="9">
    <source>
        <dbReference type="EMBL" id="CAC9166663.1"/>
    </source>
</evidence>
<dbReference type="PANTHER" id="PTHR39583:SF2">
    <property type="entry name" value="TYPE II SECRETION SYSTEM PROTEIN J"/>
    <property type="match status" value="1"/>
</dbReference>
<evidence type="ECO:0000256" key="7">
    <source>
        <dbReference type="ARBA" id="ARBA00023136"/>
    </source>
</evidence>
<dbReference type="NCBIfam" id="TIGR02532">
    <property type="entry name" value="IV_pilin_GFxxxE"/>
    <property type="match status" value="1"/>
</dbReference>
<organism evidence="8 10">
    <name type="scientific">Citrobacter werkmanii</name>
    <dbReference type="NCBI Taxonomy" id="67827"/>
    <lineage>
        <taxon>Bacteria</taxon>
        <taxon>Pseudomonadati</taxon>
        <taxon>Pseudomonadota</taxon>
        <taxon>Gammaproteobacteria</taxon>
        <taxon>Enterobacterales</taxon>
        <taxon>Enterobacteriaceae</taxon>
        <taxon>Citrobacter</taxon>
        <taxon>Citrobacter freundii complex</taxon>
    </lineage>
</organism>
<evidence type="ECO:0000256" key="4">
    <source>
        <dbReference type="ARBA" id="ARBA00022519"/>
    </source>
</evidence>
<keyword evidence="2" id="KW-1003">Cell membrane</keyword>
<dbReference type="GO" id="GO:0005886">
    <property type="term" value="C:plasma membrane"/>
    <property type="evidence" value="ECO:0007669"/>
    <property type="project" value="UniProtKB-SubCell"/>
</dbReference>
<dbReference type="Gene3D" id="3.10.610.10">
    <property type="entry name" value="GSPII I/J protein-like"/>
    <property type="match status" value="1"/>
</dbReference>
<evidence type="ECO:0000256" key="2">
    <source>
        <dbReference type="ARBA" id="ARBA00022475"/>
    </source>
</evidence>
<evidence type="ECO:0000256" key="5">
    <source>
        <dbReference type="ARBA" id="ARBA00022692"/>
    </source>
</evidence>
<dbReference type="InterPro" id="IPR051621">
    <property type="entry name" value="T2SS_protein_J"/>
</dbReference>
<evidence type="ECO:0000313" key="11">
    <source>
        <dbReference type="Proteomes" id="UP000837205"/>
    </source>
</evidence>
<keyword evidence="5" id="KW-0812">Transmembrane</keyword>
<dbReference type="GO" id="GO:0015628">
    <property type="term" value="P:protein secretion by the type II secretion system"/>
    <property type="evidence" value="ECO:0007669"/>
    <property type="project" value="TreeGrafter"/>
</dbReference>
<proteinExistence type="predicted"/>
<evidence type="ECO:0000256" key="3">
    <source>
        <dbReference type="ARBA" id="ARBA00022481"/>
    </source>
</evidence>
<dbReference type="EMBL" id="CAHPQX010000039">
    <property type="protein sequence ID" value="CAB5602267.1"/>
    <property type="molecule type" value="Genomic_DNA"/>
</dbReference>
<dbReference type="Pfam" id="PF07963">
    <property type="entry name" value="N_methyl"/>
    <property type="match status" value="1"/>
</dbReference>
<comment type="caution">
    <text evidence="8">The sequence shown here is derived from an EMBL/GenBank/DDBJ whole genome shotgun (WGS) entry which is preliminary data.</text>
</comment>
<keyword evidence="4" id="KW-0997">Cell inner membrane</keyword>
<sequence>MSKMPRGFTLLEVMLAIAIFSTLSFLASMVFSQASEQHQRAKKTADNFDAIQHTMLLFENDLMQYVPRKNRQTNQPFFSEKDGAIFTTQTRDPAMPFEAAFILTTVHWYVDNGTLYRAMRRSPDGKKEAPPQALLSDIAHLSATMALAEGDSASTTAKITLERENGEILTRLFILPGWFPEKQKSSPTSGAATGTAK</sequence>
<dbReference type="RefSeq" id="WP_051594490.1">
    <property type="nucleotide sequence ID" value="NZ_CABDWX010000001.1"/>
</dbReference>
<accession>A0A5P2MHV3</accession>
<evidence type="ECO:0000256" key="6">
    <source>
        <dbReference type="ARBA" id="ARBA00022989"/>
    </source>
</evidence>
<dbReference type="InterPro" id="IPR012902">
    <property type="entry name" value="N_methyl_site"/>
</dbReference>